<dbReference type="EMBL" id="WNZX01000001">
    <property type="protein sequence ID" value="MUG69497.1"/>
    <property type="molecule type" value="Genomic_DNA"/>
</dbReference>
<evidence type="ECO:0000256" key="1">
    <source>
        <dbReference type="SAM" id="Coils"/>
    </source>
</evidence>
<comment type="caution">
    <text evidence="3">The sequence shown here is derived from an EMBL/GenBank/DDBJ whole genome shotgun (WGS) entry which is preliminary data.</text>
</comment>
<gene>
    <name evidence="3" type="ORF">GNP93_02280</name>
</gene>
<keyword evidence="2" id="KW-0732">Signal</keyword>
<keyword evidence="1" id="KW-0175">Coiled coil</keyword>
<evidence type="ECO:0000256" key="2">
    <source>
        <dbReference type="SAM" id="SignalP"/>
    </source>
</evidence>
<proteinExistence type="predicted"/>
<dbReference type="Proteomes" id="UP000450917">
    <property type="component" value="Unassembled WGS sequence"/>
</dbReference>
<sequence length="435" mass="48072">MNRRTFAGFCAALLIAAAVQPAVYAETVTEDPKQNLYLSAPVLETVASIDLPSVLERALTDSNNLKLLLLKYAALNSKEQDLKAQRESLVGGSFTGGHLPDTPEEMVAGMNAQGVAVDPADNLWLGPVTTVTNKAINQLIQGMGTMSAGMNEIIQQQREQLKTTAHQLSTDQRNALLQKDEAVEAIRLQTTAQYVQLLGLKKQLAFMQDYASVLDKEVKKAMLFREQGLASNEDVLTATKALNKHKDELALLNQNYKLALVQLSFDIGIAYNPSLEVKDIANVTVEPVQRADTETILKNAYQMKMSANNIDEAAWQQSNTVTQNTYGGNYLGVNLAISGMKNEQTQLELTKKIEAVYTEAENAYLAYTTEARNTAEVKADLNKMKVRYDAGVLSRHDLQKFDLKVRGQETTLEAAKLKYFVLREKARAMEKGFIS</sequence>
<dbReference type="Gene3D" id="1.20.1600.10">
    <property type="entry name" value="Outer membrane efflux proteins (OEP)"/>
    <property type="match status" value="1"/>
</dbReference>
<protein>
    <submittedName>
        <fullName evidence="3">TolC family protein</fullName>
    </submittedName>
</protein>
<feature type="coiled-coil region" evidence="1">
    <location>
        <begin position="235"/>
        <end position="262"/>
    </location>
</feature>
<dbReference type="AlphaFoldDB" id="A0A7X2Z752"/>
<keyword evidence="4" id="KW-1185">Reference proteome</keyword>
<evidence type="ECO:0000313" key="4">
    <source>
        <dbReference type="Proteomes" id="UP000450917"/>
    </source>
</evidence>
<feature type="chain" id="PRO_5030652848" evidence="2">
    <location>
        <begin position="26"/>
        <end position="435"/>
    </location>
</feature>
<accession>A0A7X2Z752</accession>
<dbReference type="SUPFAM" id="SSF56954">
    <property type="entry name" value="Outer membrane efflux proteins (OEP)"/>
    <property type="match status" value="1"/>
</dbReference>
<reference evidence="3 4" key="1">
    <citation type="submission" date="2019-11" db="EMBL/GenBank/DDBJ databases">
        <title>Draft genome sequences of five Paenibacillus species of dairy origin.</title>
        <authorList>
            <person name="Olajide A.M."/>
            <person name="Chen S."/>
            <person name="Lapointe G."/>
        </authorList>
    </citation>
    <scope>NUCLEOTIDE SEQUENCE [LARGE SCALE GENOMIC DNA]</scope>
    <source>
        <strain evidence="3 4">2CS3</strain>
    </source>
</reference>
<evidence type="ECO:0000313" key="3">
    <source>
        <dbReference type="EMBL" id="MUG69497.1"/>
    </source>
</evidence>
<dbReference type="RefSeq" id="WP_155613886.1">
    <property type="nucleotide sequence ID" value="NZ_WNZX01000001.1"/>
</dbReference>
<organism evidence="3 4">
    <name type="scientific">Paenibacillus validus</name>
    <dbReference type="NCBI Taxonomy" id="44253"/>
    <lineage>
        <taxon>Bacteria</taxon>
        <taxon>Bacillati</taxon>
        <taxon>Bacillota</taxon>
        <taxon>Bacilli</taxon>
        <taxon>Bacillales</taxon>
        <taxon>Paenibacillaceae</taxon>
        <taxon>Paenibacillus</taxon>
    </lineage>
</organism>
<feature type="signal peptide" evidence="2">
    <location>
        <begin position="1"/>
        <end position="25"/>
    </location>
</feature>
<name>A0A7X2Z752_9BACL</name>